<proteinExistence type="inferred from homology"/>
<dbReference type="EC" id="5.2.1.8" evidence="6"/>
<evidence type="ECO:0000256" key="4">
    <source>
        <dbReference type="ARBA" id="ARBA00023235"/>
    </source>
</evidence>
<dbReference type="Pfam" id="PF00254">
    <property type="entry name" value="FKBP_C"/>
    <property type="match status" value="1"/>
</dbReference>
<gene>
    <name evidence="9" type="ORF">SAMN05444584_2099</name>
</gene>
<reference evidence="10" key="1">
    <citation type="submission" date="2017-06" db="EMBL/GenBank/DDBJ databases">
        <authorList>
            <person name="Varghese N."/>
            <person name="Submissions S."/>
        </authorList>
    </citation>
    <scope>NUCLEOTIDE SEQUENCE [LARGE SCALE GENOMIC DNA]</scope>
    <source>
        <strain evidence="10">ANC 5114</strain>
    </source>
</reference>
<dbReference type="AlphaFoldDB" id="A0A217EIC7"/>
<evidence type="ECO:0000256" key="2">
    <source>
        <dbReference type="ARBA" id="ARBA00006577"/>
    </source>
</evidence>
<dbReference type="InterPro" id="IPR001179">
    <property type="entry name" value="PPIase_FKBP_dom"/>
</dbReference>
<sequence>MNKTLIAALTVTGLSSSLWAASPTAVNPQSSLSEQAGYSFGYLLGKNNSEALQGINLESLIQGLTAASRNQQPALSEEQMGKALSSYKKQAEAKEFLELKQQTEKNTQISQTFLENNAKQPQVITTKTGLQYITLQAGQGISPQPTSTVTINYEGRLIDGTVFDSSIARQQPVTLQVGDVVTGLAQGLLLMKEGGKARFFVPPQLGYGTIGAGDAIQPNSTLIFDVELVKVDQ</sequence>
<evidence type="ECO:0000313" key="10">
    <source>
        <dbReference type="Proteomes" id="UP000243463"/>
    </source>
</evidence>
<evidence type="ECO:0000313" key="9">
    <source>
        <dbReference type="EMBL" id="SNQ30114.1"/>
    </source>
</evidence>
<dbReference type="Pfam" id="PF01346">
    <property type="entry name" value="FKBP_N"/>
    <property type="match status" value="1"/>
</dbReference>
<comment type="catalytic activity">
    <reaction evidence="1 5 6">
        <text>[protein]-peptidylproline (omega=180) = [protein]-peptidylproline (omega=0)</text>
        <dbReference type="Rhea" id="RHEA:16237"/>
        <dbReference type="Rhea" id="RHEA-COMP:10747"/>
        <dbReference type="Rhea" id="RHEA-COMP:10748"/>
        <dbReference type="ChEBI" id="CHEBI:83833"/>
        <dbReference type="ChEBI" id="CHEBI:83834"/>
        <dbReference type="EC" id="5.2.1.8"/>
    </reaction>
</comment>
<dbReference type="Proteomes" id="UP000243463">
    <property type="component" value="Unassembled WGS sequence"/>
</dbReference>
<organism evidence="9 10">
    <name type="scientific">Acinetobacter apis</name>
    <dbReference type="NCBI Taxonomy" id="1229165"/>
    <lineage>
        <taxon>Bacteria</taxon>
        <taxon>Pseudomonadati</taxon>
        <taxon>Pseudomonadota</taxon>
        <taxon>Gammaproteobacteria</taxon>
        <taxon>Moraxellales</taxon>
        <taxon>Moraxellaceae</taxon>
        <taxon>Acinetobacter</taxon>
    </lineage>
</organism>
<evidence type="ECO:0000259" key="8">
    <source>
        <dbReference type="PROSITE" id="PS50059"/>
    </source>
</evidence>
<evidence type="ECO:0000256" key="7">
    <source>
        <dbReference type="SAM" id="SignalP"/>
    </source>
</evidence>
<dbReference type="GO" id="GO:0003755">
    <property type="term" value="F:peptidyl-prolyl cis-trans isomerase activity"/>
    <property type="evidence" value="ECO:0007669"/>
    <property type="project" value="UniProtKB-UniRule"/>
</dbReference>
<name>A0A217EIC7_9GAMM</name>
<feature type="domain" description="PPIase FKBP-type" evidence="8">
    <location>
        <begin position="146"/>
        <end position="232"/>
    </location>
</feature>
<keyword evidence="7" id="KW-0732">Signal</keyword>
<protein>
    <recommendedName>
        <fullName evidence="6">Peptidyl-prolyl cis-trans isomerase</fullName>
        <ecNumber evidence="6">5.2.1.8</ecNumber>
    </recommendedName>
</protein>
<dbReference type="PROSITE" id="PS50059">
    <property type="entry name" value="FKBP_PPIASE"/>
    <property type="match status" value="1"/>
</dbReference>
<dbReference type="PANTHER" id="PTHR43811">
    <property type="entry name" value="FKBP-TYPE PEPTIDYL-PROLYL CIS-TRANS ISOMERASE FKPA"/>
    <property type="match status" value="1"/>
</dbReference>
<dbReference type="RefSeq" id="WP_407640206.1">
    <property type="nucleotide sequence ID" value="NZ_FZLN01000005.1"/>
</dbReference>
<feature type="chain" id="PRO_5012081116" description="Peptidyl-prolyl cis-trans isomerase" evidence="7">
    <location>
        <begin position="21"/>
        <end position="233"/>
    </location>
</feature>
<dbReference type="GO" id="GO:0006457">
    <property type="term" value="P:protein folding"/>
    <property type="evidence" value="ECO:0007669"/>
    <property type="project" value="InterPro"/>
</dbReference>
<dbReference type="InterPro" id="IPR046357">
    <property type="entry name" value="PPIase_dom_sf"/>
</dbReference>
<evidence type="ECO:0000256" key="3">
    <source>
        <dbReference type="ARBA" id="ARBA00023110"/>
    </source>
</evidence>
<dbReference type="SUPFAM" id="SSF54534">
    <property type="entry name" value="FKBP-like"/>
    <property type="match status" value="1"/>
</dbReference>
<keyword evidence="4 5" id="KW-0413">Isomerase</keyword>
<dbReference type="Gene3D" id="3.10.50.40">
    <property type="match status" value="1"/>
</dbReference>
<keyword evidence="10" id="KW-1185">Reference proteome</keyword>
<evidence type="ECO:0000256" key="6">
    <source>
        <dbReference type="RuleBase" id="RU003915"/>
    </source>
</evidence>
<evidence type="ECO:0000256" key="5">
    <source>
        <dbReference type="PROSITE-ProRule" id="PRU00277"/>
    </source>
</evidence>
<dbReference type="Gene3D" id="1.10.287.460">
    <property type="entry name" value="Peptidyl-prolyl cis-trans isomerase, FKBP-type, N-terminal domain"/>
    <property type="match status" value="1"/>
</dbReference>
<evidence type="ECO:0000256" key="1">
    <source>
        <dbReference type="ARBA" id="ARBA00000971"/>
    </source>
</evidence>
<dbReference type="InterPro" id="IPR036944">
    <property type="entry name" value="PPIase_FKBP_N_sf"/>
</dbReference>
<comment type="similarity">
    <text evidence="2 6">Belongs to the FKBP-type PPIase family.</text>
</comment>
<dbReference type="PANTHER" id="PTHR43811:SF57">
    <property type="entry name" value="FKBP-TYPE PEPTIDYL-PROLYL CIS-TRANS ISOMERASE FKPA-RELATED"/>
    <property type="match status" value="1"/>
</dbReference>
<dbReference type="InterPro" id="IPR000774">
    <property type="entry name" value="PPIase_FKBP_N"/>
</dbReference>
<accession>A0A217EIC7</accession>
<keyword evidence="3 5" id="KW-0697">Rotamase</keyword>
<feature type="signal peptide" evidence="7">
    <location>
        <begin position="1"/>
        <end position="20"/>
    </location>
</feature>
<dbReference type="EMBL" id="FZLN01000005">
    <property type="protein sequence ID" value="SNQ30114.1"/>
    <property type="molecule type" value="Genomic_DNA"/>
</dbReference>